<sequence length="323" mass="34896">MRLVTLGELEVSALGLGAMGLTEYAPGGAEDEAEAVRAVHRALDLGVNHIDTAEVYGPYDNEGLLGRALRGRRDEVVLASKFGILSHTGHGPVDGRRANVRLALEGSLRRLGTDHVDLYYQHGEDPDVPVEETVGALAELVGEGKIRAVGLCEVRADTIRRAHAVHPLAAVQTEYSLWTRGAEAWLLPLLRDLGIAPVCAAPLGHGFLTGRIRAPEYFAHRDRRRHNPRFSAENLPHNLRIADELAAVAEELDATPAQVALAWLLAHGSDITAVPGARRAEFVTENVAAARLALPHPQMARLNRLPAPAGAPLTDTRAWRFGH</sequence>
<evidence type="ECO:0000313" key="4">
    <source>
        <dbReference type="Proteomes" id="UP001183420"/>
    </source>
</evidence>
<dbReference type="PANTHER" id="PTHR43625:SF40">
    <property type="entry name" value="ALDO-KETO REDUCTASE YAKC [NADP(+)]"/>
    <property type="match status" value="1"/>
</dbReference>
<evidence type="ECO:0000259" key="2">
    <source>
        <dbReference type="Pfam" id="PF00248"/>
    </source>
</evidence>
<accession>A0ABU2LMH9</accession>
<dbReference type="InterPro" id="IPR023210">
    <property type="entry name" value="NADP_OxRdtase_dom"/>
</dbReference>
<organism evidence="3 4">
    <name type="scientific">Streptomyces millisiae</name>
    <dbReference type="NCBI Taxonomy" id="3075542"/>
    <lineage>
        <taxon>Bacteria</taxon>
        <taxon>Bacillati</taxon>
        <taxon>Actinomycetota</taxon>
        <taxon>Actinomycetes</taxon>
        <taxon>Kitasatosporales</taxon>
        <taxon>Streptomycetaceae</taxon>
        <taxon>Streptomyces</taxon>
    </lineage>
</organism>
<evidence type="ECO:0000313" key="3">
    <source>
        <dbReference type="EMBL" id="MDT0318810.1"/>
    </source>
</evidence>
<evidence type="ECO:0000256" key="1">
    <source>
        <dbReference type="ARBA" id="ARBA00023002"/>
    </source>
</evidence>
<dbReference type="Gene3D" id="3.20.20.100">
    <property type="entry name" value="NADP-dependent oxidoreductase domain"/>
    <property type="match status" value="1"/>
</dbReference>
<dbReference type="InterPro" id="IPR036812">
    <property type="entry name" value="NAD(P)_OxRdtase_dom_sf"/>
</dbReference>
<dbReference type="EMBL" id="JAVREM010000008">
    <property type="protein sequence ID" value="MDT0318810.1"/>
    <property type="molecule type" value="Genomic_DNA"/>
</dbReference>
<feature type="domain" description="NADP-dependent oxidoreductase" evidence="2">
    <location>
        <begin position="14"/>
        <end position="304"/>
    </location>
</feature>
<dbReference type="PRINTS" id="PR00069">
    <property type="entry name" value="ALDKETRDTASE"/>
</dbReference>
<reference evidence="4" key="1">
    <citation type="submission" date="2023-07" db="EMBL/GenBank/DDBJ databases">
        <title>30 novel species of actinomycetes from the DSMZ collection.</title>
        <authorList>
            <person name="Nouioui I."/>
        </authorList>
    </citation>
    <scope>NUCLEOTIDE SEQUENCE [LARGE SCALE GENOMIC DNA]</scope>
    <source>
        <strain evidence="4">DSM 44918</strain>
    </source>
</reference>
<dbReference type="InterPro" id="IPR020471">
    <property type="entry name" value="AKR"/>
</dbReference>
<comment type="caution">
    <text evidence="3">The sequence shown here is derived from an EMBL/GenBank/DDBJ whole genome shotgun (WGS) entry which is preliminary data.</text>
</comment>
<dbReference type="SUPFAM" id="SSF51430">
    <property type="entry name" value="NAD(P)-linked oxidoreductase"/>
    <property type="match status" value="1"/>
</dbReference>
<proteinExistence type="predicted"/>
<dbReference type="Pfam" id="PF00248">
    <property type="entry name" value="Aldo_ket_red"/>
    <property type="match status" value="1"/>
</dbReference>
<dbReference type="Proteomes" id="UP001183420">
    <property type="component" value="Unassembled WGS sequence"/>
</dbReference>
<dbReference type="PANTHER" id="PTHR43625">
    <property type="entry name" value="AFLATOXIN B1 ALDEHYDE REDUCTASE"/>
    <property type="match status" value="1"/>
</dbReference>
<dbReference type="RefSeq" id="WP_311597706.1">
    <property type="nucleotide sequence ID" value="NZ_JAVREM010000008.1"/>
</dbReference>
<name>A0ABU2LMH9_9ACTN</name>
<dbReference type="InterPro" id="IPR050791">
    <property type="entry name" value="Aldo-Keto_reductase"/>
</dbReference>
<gene>
    <name evidence="3" type="ORF">RNC47_10720</name>
</gene>
<keyword evidence="4" id="KW-1185">Reference proteome</keyword>
<protein>
    <submittedName>
        <fullName evidence="3">Aldo/keto reductase</fullName>
    </submittedName>
</protein>
<keyword evidence="1" id="KW-0560">Oxidoreductase</keyword>